<dbReference type="AlphaFoldDB" id="A0A7C9W3L7"/>
<keyword evidence="3" id="KW-1185">Reference proteome</keyword>
<dbReference type="EMBL" id="JAAMPJ010000011">
    <property type="protein sequence ID" value="NGY64077.1"/>
    <property type="molecule type" value="Genomic_DNA"/>
</dbReference>
<name>A0A7C9W3L7_9PSEU</name>
<organism evidence="2 3">
    <name type="scientific">Lentzea alba</name>
    <dbReference type="NCBI Taxonomy" id="2714351"/>
    <lineage>
        <taxon>Bacteria</taxon>
        <taxon>Bacillati</taxon>
        <taxon>Actinomycetota</taxon>
        <taxon>Actinomycetes</taxon>
        <taxon>Pseudonocardiales</taxon>
        <taxon>Pseudonocardiaceae</taxon>
        <taxon>Lentzea</taxon>
    </lineage>
</organism>
<evidence type="ECO:0000313" key="2">
    <source>
        <dbReference type="EMBL" id="NGY64077.1"/>
    </source>
</evidence>
<proteinExistence type="predicted"/>
<gene>
    <name evidence="2" type="ORF">G7043_34665</name>
</gene>
<protein>
    <recommendedName>
        <fullName evidence="4">Secreted protein</fullName>
    </recommendedName>
</protein>
<feature type="signal peptide" evidence="1">
    <location>
        <begin position="1"/>
        <end position="21"/>
    </location>
</feature>
<dbReference type="Proteomes" id="UP000481360">
    <property type="component" value="Unassembled WGS sequence"/>
</dbReference>
<comment type="caution">
    <text evidence="2">The sequence shown here is derived from an EMBL/GenBank/DDBJ whole genome shotgun (WGS) entry which is preliminary data.</text>
</comment>
<accession>A0A7C9W3L7</accession>
<evidence type="ECO:0008006" key="4">
    <source>
        <dbReference type="Google" id="ProtNLM"/>
    </source>
</evidence>
<keyword evidence="1" id="KW-0732">Signal</keyword>
<reference evidence="2 3" key="1">
    <citation type="submission" date="2020-03" db="EMBL/GenBank/DDBJ databases">
        <title>Isolation and identification of active actinomycetes.</title>
        <authorList>
            <person name="Sun X."/>
        </authorList>
    </citation>
    <scope>NUCLEOTIDE SEQUENCE [LARGE SCALE GENOMIC DNA]</scope>
    <source>
        <strain evidence="2 3">NEAU-D13</strain>
    </source>
</reference>
<dbReference type="RefSeq" id="WP_166052870.1">
    <property type="nucleotide sequence ID" value="NZ_JAAMPJ010000011.1"/>
</dbReference>
<evidence type="ECO:0000313" key="3">
    <source>
        <dbReference type="Proteomes" id="UP000481360"/>
    </source>
</evidence>
<sequence length="281" mass="29026">MRRLIALLGIGLLAMAGTAQAAPVSVQAVTTEHVPVVSEINSVSPKSRTANCPPGMVVVGGGFSTATGVGNDGSVVMNELIMRDTFVTGTAYEDANGTSKNWGITVIAVCANPLPGYEIKVGRSVNIGSEFEKPAVATCSPGKVVVGGGFDVVGGLGTVLVDELLPTTNQVSTKAFEGKAGTSSSWFLDAYAICAFQPAGWEIVNKPGPIHSAGKITTKECPAGKKVLGPMFDLTGSLGQAHMLSVLPSDFPRQEVSIGALEDDDNTENSWGLNNWQVCAS</sequence>
<evidence type="ECO:0000256" key="1">
    <source>
        <dbReference type="SAM" id="SignalP"/>
    </source>
</evidence>
<feature type="chain" id="PRO_5028958339" description="Secreted protein" evidence="1">
    <location>
        <begin position="22"/>
        <end position="281"/>
    </location>
</feature>